<feature type="transmembrane region" description="Helical" evidence="10">
    <location>
        <begin position="276"/>
        <end position="294"/>
    </location>
</feature>
<dbReference type="Gene3D" id="6.10.140.1330">
    <property type="match status" value="1"/>
</dbReference>
<sequence length="395" mass="42674">MSAHHILILLAIGYVLYVADRIQSRIPVPLLLVLIGMGCAYVPVFAEVEITRELLFEGLLPALLFVSAYRLSFSALRRHGAMIGLLSTAGLLLTALLLGGLIWLVQPLAVSLSFAAALTLAAVLTPTDPVSVVGVLRNSDVNPMLVSVIEGESMINDGTSVVVFAIASRLMLEGATFTVGGFAWQFATVSLGGAAIGLVVGWLLAKSIYLTPRKEYQVMLSIIISYGSFYLAEALGASGVLATVAAGIMLAWEFQRSRTEARYRDSLEGFWSVVDPSLTSLVFLIIGIVSVQYIEWTQWPAMLGIFAASLLVRYIVLLLLLGPVGAWRRELSWRGFTVLTMADVRGTMSVVLLLTLTTELPERLSGLLSLAFGVVLCSLVLQSVIVYPLARLVRR</sequence>
<comment type="caution">
    <text evidence="12">The sequence shown here is derived from an EMBL/GenBank/DDBJ whole genome shotgun (WGS) entry which is preliminary data.</text>
</comment>
<dbReference type="Proteomes" id="UP000621560">
    <property type="component" value="Unassembled WGS sequence"/>
</dbReference>
<dbReference type="GO" id="GO:0015385">
    <property type="term" value="F:sodium:proton antiporter activity"/>
    <property type="evidence" value="ECO:0007669"/>
    <property type="project" value="InterPro"/>
</dbReference>
<evidence type="ECO:0000313" key="12">
    <source>
        <dbReference type="EMBL" id="MBD2844825.1"/>
    </source>
</evidence>
<dbReference type="GO" id="GO:0098719">
    <property type="term" value="P:sodium ion import across plasma membrane"/>
    <property type="evidence" value="ECO:0007669"/>
    <property type="project" value="TreeGrafter"/>
</dbReference>
<keyword evidence="9" id="KW-0739">Sodium transport</keyword>
<keyword evidence="2" id="KW-0813">Transport</keyword>
<feature type="transmembrane region" description="Helical" evidence="10">
    <location>
        <begin position="367"/>
        <end position="390"/>
    </location>
</feature>
<dbReference type="AlphaFoldDB" id="A0A927BSF1"/>
<feature type="domain" description="Cation/H+ exchanger transmembrane" evidence="11">
    <location>
        <begin position="9"/>
        <end position="390"/>
    </location>
</feature>
<dbReference type="GO" id="GO:0015386">
    <property type="term" value="F:potassium:proton antiporter activity"/>
    <property type="evidence" value="ECO:0007669"/>
    <property type="project" value="TreeGrafter"/>
</dbReference>
<dbReference type="EMBL" id="JACXIZ010000012">
    <property type="protein sequence ID" value="MBD2844825.1"/>
    <property type="molecule type" value="Genomic_DNA"/>
</dbReference>
<dbReference type="Pfam" id="PF00999">
    <property type="entry name" value="Na_H_Exchanger"/>
    <property type="match status" value="1"/>
</dbReference>
<feature type="transmembrane region" description="Helical" evidence="10">
    <location>
        <begin position="184"/>
        <end position="204"/>
    </location>
</feature>
<keyword evidence="3" id="KW-1003">Cell membrane</keyword>
<name>A0A927BSF1_9BACL</name>
<keyword evidence="8 10" id="KW-0472">Membrane</keyword>
<organism evidence="12 13">
    <name type="scientific">Paenibacillus sabuli</name>
    <dbReference type="NCBI Taxonomy" id="2772509"/>
    <lineage>
        <taxon>Bacteria</taxon>
        <taxon>Bacillati</taxon>
        <taxon>Bacillota</taxon>
        <taxon>Bacilli</taxon>
        <taxon>Bacillales</taxon>
        <taxon>Paenibacillaceae</taxon>
        <taxon>Paenibacillus</taxon>
    </lineage>
</organism>
<feature type="transmembrane region" description="Helical" evidence="10">
    <location>
        <begin position="54"/>
        <end position="71"/>
    </location>
</feature>
<dbReference type="InterPro" id="IPR018422">
    <property type="entry name" value="Cation/H_exchanger_CPA1"/>
</dbReference>
<dbReference type="InterPro" id="IPR006153">
    <property type="entry name" value="Cation/H_exchanger_TM"/>
</dbReference>
<dbReference type="PANTHER" id="PTHR10110">
    <property type="entry name" value="SODIUM/HYDROGEN EXCHANGER"/>
    <property type="match status" value="1"/>
</dbReference>
<evidence type="ECO:0000313" key="13">
    <source>
        <dbReference type="Proteomes" id="UP000621560"/>
    </source>
</evidence>
<evidence type="ECO:0000256" key="8">
    <source>
        <dbReference type="ARBA" id="ARBA00023136"/>
    </source>
</evidence>
<evidence type="ECO:0000256" key="4">
    <source>
        <dbReference type="ARBA" id="ARBA00022692"/>
    </source>
</evidence>
<keyword evidence="4 10" id="KW-0812">Transmembrane</keyword>
<reference evidence="12" key="1">
    <citation type="submission" date="2020-09" db="EMBL/GenBank/DDBJ databases">
        <title>A novel bacterium of genus Paenibacillus, isolated from South China Sea.</title>
        <authorList>
            <person name="Huang H."/>
            <person name="Mo K."/>
            <person name="Hu Y."/>
        </authorList>
    </citation>
    <scope>NUCLEOTIDE SEQUENCE</scope>
    <source>
        <strain evidence="12">IB182496</strain>
    </source>
</reference>
<evidence type="ECO:0000256" key="9">
    <source>
        <dbReference type="ARBA" id="ARBA00023201"/>
    </source>
</evidence>
<gene>
    <name evidence="12" type="ORF">IDH44_06445</name>
</gene>
<evidence type="ECO:0000256" key="1">
    <source>
        <dbReference type="ARBA" id="ARBA00004651"/>
    </source>
</evidence>
<protein>
    <submittedName>
        <fullName evidence="12">Cation:proton antiporter</fullName>
    </submittedName>
</protein>
<keyword evidence="6" id="KW-0915">Sodium</keyword>
<keyword evidence="7" id="KW-0406">Ion transport</keyword>
<evidence type="ECO:0000256" key="2">
    <source>
        <dbReference type="ARBA" id="ARBA00022448"/>
    </source>
</evidence>
<proteinExistence type="predicted"/>
<feature type="transmembrane region" description="Helical" evidence="10">
    <location>
        <begin position="333"/>
        <end position="355"/>
    </location>
</feature>
<feature type="transmembrane region" description="Helical" evidence="10">
    <location>
        <begin position="300"/>
        <end position="321"/>
    </location>
</feature>
<evidence type="ECO:0000259" key="11">
    <source>
        <dbReference type="Pfam" id="PF00999"/>
    </source>
</evidence>
<dbReference type="GO" id="GO:0005886">
    <property type="term" value="C:plasma membrane"/>
    <property type="evidence" value="ECO:0007669"/>
    <property type="project" value="UniProtKB-SubCell"/>
</dbReference>
<comment type="subcellular location">
    <subcellularLocation>
        <location evidence="1">Cell membrane</location>
        <topology evidence="1">Multi-pass membrane protein</topology>
    </subcellularLocation>
</comment>
<feature type="transmembrane region" description="Helical" evidence="10">
    <location>
        <begin position="6"/>
        <end position="22"/>
    </location>
</feature>
<feature type="transmembrane region" description="Helical" evidence="10">
    <location>
        <begin position="83"/>
        <end position="105"/>
    </location>
</feature>
<feature type="transmembrane region" description="Helical" evidence="10">
    <location>
        <begin position="29"/>
        <end position="48"/>
    </location>
</feature>
<keyword evidence="5 10" id="KW-1133">Transmembrane helix</keyword>
<dbReference type="GO" id="GO:0051453">
    <property type="term" value="P:regulation of intracellular pH"/>
    <property type="evidence" value="ECO:0007669"/>
    <property type="project" value="TreeGrafter"/>
</dbReference>
<evidence type="ECO:0000256" key="6">
    <source>
        <dbReference type="ARBA" id="ARBA00023053"/>
    </source>
</evidence>
<dbReference type="PANTHER" id="PTHR10110:SF86">
    <property type="entry name" value="SODIUM_HYDROGEN EXCHANGER 7"/>
    <property type="match status" value="1"/>
</dbReference>
<evidence type="ECO:0000256" key="7">
    <source>
        <dbReference type="ARBA" id="ARBA00023065"/>
    </source>
</evidence>
<keyword evidence="13" id="KW-1185">Reference proteome</keyword>
<evidence type="ECO:0000256" key="5">
    <source>
        <dbReference type="ARBA" id="ARBA00022989"/>
    </source>
</evidence>
<evidence type="ECO:0000256" key="3">
    <source>
        <dbReference type="ARBA" id="ARBA00022475"/>
    </source>
</evidence>
<evidence type="ECO:0000256" key="10">
    <source>
        <dbReference type="SAM" id="Phobius"/>
    </source>
</evidence>
<accession>A0A927BSF1</accession>
<dbReference type="RefSeq" id="WP_190915850.1">
    <property type="nucleotide sequence ID" value="NZ_JACXIZ010000012.1"/>
</dbReference>